<dbReference type="PANTHER" id="PTHR45865:SF1">
    <property type="entry name" value="E3 UBIQUITIN-PROTEIN LIGASE SHPRH"/>
    <property type="match status" value="1"/>
</dbReference>
<dbReference type="GO" id="GO:0005634">
    <property type="term" value="C:nucleus"/>
    <property type="evidence" value="ECO:0007669"/>
    <property type="project" value="TreeGrafter"/>
</dbReference>
<dbReference type="Pfam" id="PF21324">
    <property type="entry name" value="SHPRH_helical-2nd"/>
    <property type="match status" value="1"/>
</dbReference>
<protein>
    <submittedName>
        <fullName evidence="2">SNF2 histone linker PHD RING helicase_ E3 ubiquitin protein ligase</fullName>
    </submittedName>
</protein>
<accession>A0A7T8GNT6</accession>
<dbReference type="PANTHER" id="PTHR45865">
    <property type="entry name" value="E3 UBIQUITIN-PROTEIN LIGASE SHPRH FAMILY MEMBER"/>
    <property type="match status" value="1"/>
</dbReference>
<dbReference type="InterPro" id="IPR052583">
    <property type="entry name" value="ATP-helicase/E3_Ub-Ligase"/>
</dbReference>
<dbReference type="GO" id="GO:0006974">
    <property type="term" value="P:DNA damage response"/>
    <property type="evidence" value="ECO:0007669"/>
    <property type="project" value="TreeGrafter"/>
</dbReference>
<dbReference type="EMBL" id="CP045907">
    <property type="protein sequence ID" value="QQP35179.1"/>
    <property type="molecule type" value="Genomic_DNA"/>
</dbReference>
<keyword evidence="3" id="KW-1185">Reference proteome</keyword>
<dbReference type="GO" id="GO:0061630">
    <property type="term" value="F:ubiquitin protein ligase activity"/>
    <property type="evidence" value="ECO:0007669"/>
    <property type="project" value="TreeGrafter"/>
</dbReference>
<gene>
    <name evidence="2" type="ORF">FKW44_023332</name>
</gene>
<proteinExistence type="predicted"/>
<feature type="non-terminal residue" evidence="2">
    <location>
        <position position="247"/>
    </location>
</feature>
<dbReference type="OrthoDB" id="423559at2759"/>
<dbReference type="AlphaFoldDB" id="A0A7T8GNT6"/>
<dbReference type="InterPro" id="IPR048695">
    <property type="entry name" value="SHPRH_helical_2nd"/>
</dbReference>
<keyword evidence="2" id="KW-0378">Hydrolase</keyword>
<sequence length="247" mass="28707">MNEPKRFSEPWYVTAMDSIESSTDENSLLELVHEEMAQFYDVVNDREFKEISEKYSNSRLILYKIVTGIQDSEKAREGVLKGIQMLRDSPLESYVSASVDCHLRMSNRRKNKSLCPLCSIHEDIEAYEKSIFHFVKGDLKSKKLKRSSLSLQQSERLEEAGVFLMDNQRVGNWTDSETERLLRAVLKFIRSNKGLNSILIEEGNKHLSFIEATKKEFKLIRVLWRQVSGMVAAMDELNMCVMRLQLR</sequence>
<dbReference type="GO" id="GO:0000209">
    <property type="term" value="P:protein polyubiquitination"/>
    <property type="evidence" value="ECO:0007669"/>
    <property type="project" value="TreeGrafter"/>
</dbReference>
<reference evidence="3" key="1">
    <citation type="submission" date="2021-01" db="EMBL/GenBank/DDBJ databases">
        <title>Caligus Genome Assembly.</title>
        <authorList>
            <person name="Gallardo-Escarate C."/>
        </authorList>
    </citation>
    <scope>NUCLEOTIDE SEQUENCE [LARGE SCALE GENOMIC DNA]</scope>
</reference>
<keyword evidence="2" id="KW-0067">ATP-binding</keyword>
<keyword evidence="2" id="KW-0347">Helicase</keyword>
<evidence type="ECO:0000313" key="2">
    <source>
        <dbReference type="EMBL" id="QQP35179.1"/>
    </source>
</evidence>
<name>A0A7T8GNT6_CALRO</name>
<feature type="domain" description="E3 ubiquitin-protein ligase SHPRH second helical" evidence="1">
    <location>
        <begin position="10"/>
        <end position="235"/>
    </location>
</feature>
<dbReference type="GO" id="GO:0004386">
    <property type="term" value="F:helicase activity"/>
    <property type="evidence" value="ECO:0007669"/>
    <property type="project" value="UniProtKB-KW"/>
</dbReference>
<organism evidence="2 3">
    <name type="scientific">Caligus rogercresseyi</name>
    <name type="common">Sea louse</name>
    <dbReference type="NCBI Taxonomy" id="217165"/>
    <lineage>
        <taxon>Eukaryota</taxon>
        <taxon>Metazoa</taxon>
        <taxon>Ecdysozoa</taxon>
        <taxon>Arthropoda</taxon>
        <taxon>Crustacea</taxon>
        <taxon>Multicrustacea</taxon>
        <taxon>Hexanauplia</taxon>
        <taxon>Copepoda</taxon>
        <taxon>Siphonostomatoida</taxon>
        <taxon>Caligidae</taxon>
        <taxon>Caligus</taxon>
    </lineage>
</organism>
<evidence type="ECO:0000259" key="1">
    <source>
        <dbReference type="Pfam" id="PF21324"/>
    </source>
</evidence>
<evidence type="ECO:0000313" key="3">
    <source>
        <dbReference type="Proteomes" id="UP000595437"/>
    </source>
</evidence>
<dbReference type="Proteomes" id="UP000595437">
    <property type="component" value="Chromosome 18"/>
</dbReference>
<keyword evidence="2" id="KW-0547">Nucleotide-binding</keyword>